<keyword evidence="3" id="KW-1185">Reference proteome</keyword>
<name>T1KZ94_TETUR</name>
<proteinExistence type="predicted"/>
<organism evidence="2 3">
    <name type="scientific">Tetranychus urticae</name>
    <name type="common">Two-spotted spider mite</name>
    <dbReference type="NCBI Taxonomy" id="32264"/>
    <lineage>
        <taxon>Eukaryota</taxon>
        <taxon>Metazoa</taxon>
        <taxon>Ecdysozoa</taxon>
        <taxon>Arthropoda</taxon>
        <taxon>Chelicerata</taxon>
        <taxon>Arachnida</taxon>
        <taxon>Acari</taxon>
        <taxon>Acariformes</taxon>
        <taxon>Trombidiformes</taxon>
        <taxon>Prostigmata</taxon>
        <taxon>Eleutherengona</taxon>
        <taxon>Raphignathae</taxon>
        <taxon>Tetranychoidea</taxon>
        <taxon>Tetranychidae</taxon>
        <taxon>Tetranychus</taxon>
    </lineage>
</organism>
<evidence type="ECO:0000313" key="3">
    <source>
        <dbReference type="Proteomes" id="UP000015104"/>
    </source>
</evidence>
<dbReference type="AlphaFoldDB" id="T1KZ94"/>
<dbReference type="EMBL" id="CAEY01000737">
    <property type="status" value="NOT_ANNOTATED_CDS"/>
    <property type="molecule type" value="Genomic_DNA"/>
</dbReference>
<dbReference type="EnsemblMetazoa" id="tetur28g00810.1">
    <property type="protein sequence ID" value="tetur28g00810.1"/>
    <property type="gene ID" value="tetur28g00810"/>
</dbReference>
<accession>T1KZ94</accession>
<evidence type="ECO:0000256" key="1">
    <source>
        <dbReference type="SAM" id="MobiDB-lite"/>
    </source>
</evidence>
<protein>
    <submittedName>
        <fullName evidence="2">Uncharacterized protein</fullName>
    </submittedName>
</protein>
<evidence type="ECO:0000313" key="2">
    <source>
        <dbReference type="EnsemblMetazoa" id="tetur28g00810.1"/>
    </source>
</evidence>
<feature type="region of interest" description="Disordered" evidence="1">
    <location>
        <begin position="90"/>
        <end position="112"/>
    </location>
</feature>
<sequence>MKIGEEYVNGQIIATGDEYSKVKINLGKAIAKYQSLQDCLTIIGNLSFTWPIECVSAENSQKEPDYLVLNLKAFENFLLSFKSERGIKNQLRKRKDKESAKETQSQVKEKHLKKRESIADGTFSMGKDSNTAAAAKIEIKQKESPHSKENEVCSCSSMTGKQSKENSLLQLGKVRDRLLERKQVLSQLDLPSLIMADLIECIDNIHEVLSIREKETKKVEQKIPDEDKTYKDKKKDLIFVEGILPFKSDSYKNAILAGKGNPLTLAYQLVKSCFPESYYLNVTLGKRFYEADEMKEFLKLRESSDAKFPLPFVWGFKNPIEEPFQGEFDLKLGLERVQALIVHILRKCDILELEETLIKNIRGRLVRELNARNAAYRTKQNSTGTKNKEKDQDLFSSEFGDIYAEMSQVDFEQDLTQEDESDKNPISFIWDSDEILTD</sequence>
<reference evidence="2" key="2">
    <citation type="submission" date="2015-06" db="UniProtKB">
        <authorList>
            <consortium name="EnsemblMetazoa"/>
        </authorList>
    </citation>
    <scope>IDENTIFICATION</scope>
</reference>
<dbReference type="Proteomes" id="UP000015104">
    <property type="component" value="Unassembled WGS sequence"/>
</dbReference>
<dbReference type="HOGENOM" id="CLU_626039_0_0_1"/>
<reference evidence="3" key="1">
    <citation type="submission" date="2011-08" db="EMBL/GenBank/DDBJ databases">
        <authorList>
            <person name="Rombauts S."/>
        </authorList>
    </citation>
    <scope>NUCLEOTIDE SEQUENCE</scope>
    <source>
        <strain evidence="3">London</strain>
    </source>
</reference>